<dbReference type="AlphaFoldDB" id="A0AAD7PNB3"/>
<dbReference type="InterPro" id="IPR057135">
    <property type="entry name" value="At4g27190-like_LRR"/>
</dbReference>
<organism evidence="3 4">
    <name type="scientific">Quillaja saponaria</name>
    <name type="common">Soap bark tree</name>
    <dbReference type="NCBI Taxonomy" id="32244"/>
    <lineage>
        <taxon>Eukaryota</taxon>
        <taxon>Viridiplantae</taxon>
        <taxon>Streptophyta</taxon>
        <taxon>Embryophyta</taxon>
        <taxon>Tracheophyta</taxon>
        <taxon>Spermatophyta</taxon>
        <taxon>Magnoliopsida</taxon>
        <taxon>eudicotyledons</taxon>
        <taxon>Gunneridae</taxon>
        <taxon>Pentapetalae</taxon>
        <taxon>rosids</taxon>
        <taxon>fabids</taxon>
        <taxon>Fabales</taxon>
        <taxon>Quillajaceae</taxon>
        <taxon>Quillaja</taxon>
    </lineage>
</organism>
<accession>A0AAD7PNB3</accession>
<dbReference type="Gene3D" id="3.80.10.10">
    <property type="entry name" value="Ribonuclease Inhibitor"/>
    <property type="match status" value="3"/>
</dbReference>
<dbReference type="SUPFAM" id="SSF57889">
    <property type="entry name" value="Cysteine-rich domain"/>
    <property type="match status" value="1"/>
</dbReference>
<keyword evidence="4" id="KW-1185">Reference proteome</keyword>
<dbReference type="SUPFAM" id="SSF52058">
    <property type="entry name" value="L domain-like"/>
    <property type="match status" value="3"/>
</dbReference>
<proteinExistence type="predicted"/>
<feature type="domain" description="Disease resistance protein At4g27190-like leucine-rich repeats" evidence="2">
    <location>
        <begin position="399"/>
        <end position="550"/>
    </location>
</feature>
<evidence type="ECO:0000313" key="3">
    <source>
        <dbReference type="EMBL" id="KAJ7961873.1"/>
    </source>
</evidence>
<evidence type="ECO:0000259" key="2">
    <source>
        <dbReference type="Pfam" id="PF23247"/>
    </source>
</evidence>
<evidence type="ECO:0000256" key="1">
    <source>
        <dbReference type="ARBA" id="ARBA00022821"/>
    </source>
</evidence>
<dbReference type="EMBL" id="JARAOO010000007">
    <property type="protein sequence ID" value="KAJ7961873.1"/>
    <property type="molecule type" value="Genomic_DNA"/>
</dbReference>
<dbReference type="Pfam" id="PF23247">
    <property type="entry name" value="LRR_RPS2"/>
    <property type="match status" value="3"/>
</dbReference>
<dbReference type="InterPro" id="IPR050905">
    <property type="entry name" value="Plant_NBS-LRR"/>
</dbReference>
<sequence length="919" mass="105557">MLDLENCFRLKVIPPRIISSLTRLEELNMENSFTNWEEVEGSNTQRCNSSLGELKELPNLKCLYIQIPDVQTSWADIFLFFQNLQRFKIEIGMNDLFIGEYKYSQRLTLEFFSSTQLENWTRMLPEKVEYLSLKQVNGVKKVFHDFSAKGFSHLKFLSISHNDEIECIINSMSSNHVNHGFPNLEELRLRCLNNLEHICYGPVTEGTFCKLRTIQVYGCEKLQNMFTFSMVGLGVLRQLVDMSISECKSMKEIVMLETEENLDLGLGVEFTELRFLEMDDLPELISFCSTKTTSSTSEADKSNPSLPLFSNKESFPKLEDLYLSRINMKQIWDDKFSKSACFPNMTRLRIEGCDRIEDMSPLAKGLVNLKHFELRACSMVEELIITKESCCEKILFSNLESLTISHMDNMRTMWDRQISPDSFSNVKQIEVSYCAKLVSILPVNVGKNFQNLDTLKVCNCSSLEMIFNLQELNDAKAHARGIHCHLKYLTLKRLPKLMHIWNGDLKGIPIIFQDLQEIEVESCENLNYIFPVSIGKCFMQLEKLKIVSCGVTEIVAEDTDGSNEVIGFLFPKVKHVSLMWLPKLTSFHPGLMHTLEWPMLNELHVSNQNEVKIFSLQEVPNFQRDALEMQLSSGRKLFFSPKKEIVPNLESLYLEGNSAMILYLNGQFQVLFHSIKILGVRDCSSLRSLVPATYSSTPFQNVHTLEIESCDGLINLIALSTAKSALARLQKLSIEYCEKIEEIISSDHHGQDVEVDEIVFPQLKCLKLNVLPNLKSFYPEKCTLQFPSLEEVFVIACPNMEMFTPGVVLAPLLNEVKQDKYWFARTKFRHLWKGDLNSTISQMFTNMHEEMPKGFPKSIKHPLHEKHELVVAWGSHNCNGCREGGDNWSYFCGRCHFDLHPTRALEGRNKAINEAVNRT</sequence>
<dbReference type="PANTHER" id="PTHR33463:SF198">
    <property type="entry name" value="RPP4C3"/>
    <property type="match status" value="1"/>
</dbReference>
<comment type="caution">
    <text evidence="3">The sequence shown here is derived from an EMBL/GenBank/DDBJ whole genome shotgun (WGS) entry which is preliminary data.</text>
</comment>
<dbReference type="InterPro" id="IPR046349">
    <property type="entry name" value="C1-like_sf"/>
</dbReference>
<protein>
    <submittedName>
        <fullName evidence="3">Disease resistance protein</fullName>
    </submittedName>
</protein>
<dbReference type="InterPro" id="IPR032675">
    <property type="entry name" value="LRR_dom_sf"/>
</dbReference>
<gene>
    <name evidence="3" type="ORF">O6P43_017171</name>
</gene>
<feature type="domain" description="Disease resistance protein At4g27190-like leucine-rich repeats" evidence="2">
    <location>
        <begin position="126"/>
        <end position="230"/>
    </location>
</feature>
<evidence type="ECO:0000313" key="4">
    <source>
        <dbReference type="Proteomes" id="UP001163823"/>
    </source>
</evidence>
<reference evidence="3" key="1">
    <citation type="journal article" date="2023" name="Science">
        <title>Elucidation of the pathway for biosynthesis of saponin adjuvants from the soapbark tree.</title>
        <authorList>
            <person name="Reed J."/>
            <person name="Orme A."/>
            <person name="El-Demerdash A."/>
            <person name="Owen C."/>
            <person name="Martin L.B.B."/>
            <person name="Misra R.C."/>
            <person name="Kikuchi S."/>
            <person name="Rejzek M."/>
            <person name="Martin A.C."/>
            <person name="Harkess A."/>
            <person name="Leebens-Mack J."/>
            <person name="Louveau T."/>
            <person name="Stephenson M.J."/>
            <person name="Osbourn A."/>
        </authorList>
    </citation>
    <scope>NUCLEOTIDE SEQUENCE</scope>
    <source>
        <strain evidence="3">S10</strain>
    </source>
</reference>
<dbReference type="Proteomes" id="UP001163823">
    <property type="component" value="Chromosome 7"/>
</dbReference>
<feature type="domain" description="Disease resistance protein At4g27190-like leucine-rich repeats" evidence="2">
    <location>
        <begin position="697"/>
        <end position="805"/>
    </location>
</feature>
<dbReference type="PANTHER" id="PTHR33463">
    <property type="entry name" value="NB-ARC DOMAIN-CONTAINING PROTEIN-RELATED"/>
    <property type="match status" value="1"/>
</dbReference>
<dbReference type="KEGG" id="qsa:O6P43_017171"/>
<name>A0AAD7PNB3_QUISA</name>
<keyword evidence="1" id="KW-0611">Plant defense</keyword>